<reference evidence="3" key="1">
    <citation type="submission" date="2021-09" db="EMBL/GenBank/DDBJ databases">
        <title>The genome of Mauremys mutica provides insights into the evolution of semi-aquatic lifestyle.</title>
        <authorList>
            <person name="Gong S."/>
            <person name="Gao Y."/>
        </authorList>
    </citation>
    <scope>NUCLEOTIDE SEQUENCE</scope>
    <source>
        <strain evidence="3">MM-2020</strain>
        <tissue evidence="3">Muscle</tissue>
    </source>
</reference>
<dbReference type="GO" id="GO:0015918">
    <property type="term" value="P:sterol transport"/>
    <property type="evidence" value="ECO:0007669"/>
    <property type="project" value="TreeGrafter"/>
</dbReference>
<dbReference type="InterPro" id="IPR032190">
    <property type="entry name" value="NPC1_N"/>
</dbReference>
<keyword evidence="1" id="KW-0472">Membrane</keyword>
<evidence type="ECO:0000256" key="1">
    <source>
        <dbReference type="SAM" id="Phobius"/>
    </source>
</evidence>
<protein>
    <recommendedName>
        <fullName evidence="2">Niemann-Pick C1 N-terminal domain-containing protein</fullName>
    </recommendedName>
</protein>
<dbReference type="GO" id="GO:0005886">
    <property type="term" value="C:plasma membrane"/>
    <property type="evidence" value="ECO:0007669"/>
    <property type="project" value="TreeGrafter"/>
</dbReference>
<keyword evidence="4" id="KW-1185">Reference proteome</keyword>
<evidence type="ECO:0000313" key="3">
    <source>
        <dbReference type="EMBL" id="KAH1177478.1"/>
    </source>
</evidence>
<accession>A0A9D4B0S7</accession>
<dbReference type="EMBL" id="JAHDVG010000474">
    <property type="protein sequence ID" value="KAH1177478.1"/>
    <property type="molecule type" value="Genomic_DNA"/>
</dbReference>
<keyword evidence="1" id="KW-1133">Transmembrane helix</keyword>
<organism evidence="3 4">
    <name type="scientific">Mauremys mutica</name>
    <name type="common">yellowpond turtle</name>
    <dbReference type="NCBI Taxonomy" id="74926"/>
    <lineage>
        <taxon>Eukaryota</taxon>
        <taxon>Metazoa</taxon>
        <taxon>Chordata</taxon>
        <taxon>Craniata</taxon>
        <taxon>Vertebrata</taxon>
        <taxon>Euteleostomi</taxon>
        <taxon>Archelosauria</taxon>
        <taxon>Testudinata</taxon>
        <taxon>Testudines</taxon>
        <taxon>Cryptodira</taxon>
        <taxon>Durocryptodira</taxon>
        <taxon>Testudinoidea</taxon>
        <taxon>Geoemydidae</taxon>
        <taxon>Geoemydinae</taxon>
        <taxon>Mauremys</taxon>
    </lineage>
</organism>
<dbReference type="GO" id="GO:0042632">
    <property type="term" value="P:cholesterol homeostasis"/>
    <property type="evidence" value="ECO:0007669"/>
    <property type="project" value="TreeGrafter"/>
</dbReference>
<keyword evidence="1" id="KW-0812">Transmembrane</keyword>
<sequence>MQGRQLAGGGRWSAPPAPRLPAAAPNPCCFSPRPGGGAILCGASSTWGGDPGAQLARGRRPEPWAPVSDCTWLDSEWTMSRVAGADSPARPRGDKRCPLRPTAPAWLCSLSRGLMGHLWLGVGISCCWRQPRPSARPREPECGCGEGGLGPKGCRRHLSPIKLSAGSTRLGLSPGARLPPAPMEAPARAQLGVALSSLEEGELLRPLTPNLLWLGCWAGGSETHQVLVSPLGRRRGWGHLSGIPAGVPCPEQAPGASLGRAGGRASGRVLRGPRDALRDSAWPAGRLIDSTGAHVLCAIRAGDTERMLGRFPLTLVLLSATLGLATAALTGIHQAGYCSYYGECGRNPEINVSLLWSPVPCLSNTPARLLKDATLSKLKEVCPQLYMGENTTYACCSYNQLVALQLSLAISQAVLTRCPACSENFANVYCQNICSPNQSLFTNVTRFFNRTTILGTRQVGVLEYQCFYNQSFADQSYNSCKGVRIPATGGYAIAAMCGKYGATLCTSQRWLDFQGDSSNGLAPLDIDFQLVPANGAVGEGIVPLNGKTWRCGEAVSADGEPCSCLDCAESCPQIPAPTPQPPPFKVGSLDGVLFVCCLLFCLLTVLFGAFLVWRCVSRSRQASGKGGGSTRGTG</sequence>
<dbReference type="PANTHER" id="PTHR45727">
    <property type="entry name" value="NPC INTRACELLULAR CHOLESTEROL TRANSPORTER 1"/>
    <property type="match status" value="1"/>
</dbReference>
<evidence type="ECO:0000313" key="4">
    <source>
        <dbReference type="Proteomes" id="UP000827986"/>
    </source>
</evidence>
<evidence type="ECO:0000259" key="2">
    <source>
        <dbReference type="Pfam" id="PF16414"/>
    </source>
</evidence>
<dbReference type="PANTHER" id="PTHR45727:SF3">
    <property type="entry name" value="NPC1-LIKE INTRACELLULAR CHOLESTEROL TRANSPORTER 1"/>
    <property type="match status" value="1"/>
</dbReference>
<dbReference type="GO" id="GO:0030299">
    <property type="term" value="P:intestinal cholesterol absorption"/>
    <property type="evidence" value="ECO:0007669"/>
    <property type="project" value="TreeGrafter"/>
</dbReference>
<dbReference type="Pfam" id="PF16414">
    <property type="entry name" value="NPC1_N"/>
    <property type="match status" value="1"/>
</dbReference>
<feature type="domain" description="Niemann-Pick C1 N-terminal" evidence="2">
    <location>
        <begin position="336"/>
        <end position="590"/>
    </location>
</feature>
<name>A0A9D4B0S7_9SAUR</name>
<proteinExistence type="predicted"/>
<gene>
    <name evidence="3" type="ORF">KIL84_011180</name>
</gene>
<feature type="transmembrane region" description="Helical" evidence="1">
    <location>
        <begin position="591"/>
        <end position="613"/>
    </location>
</feature>
<dbReference type="Proteomes" id="UP000827986">
    <property type="component" value="Unassembled WGS sequence"/>
</dbReference>
<comment type="caution">
    <text evidence="3">The sequence shown here is derived from an EMBL/GenBank/DDBJ whole genome shotgun (WGS) entry which is preliminary data.</text>
</comment>
<dbReference type="AlphaFoldDB" id="A0A9D4B0S7"/>
<dbReference type="GO" id="GO:0015485">
    <property type="term" value="F:cholesterol binding"/>
    <property type="evidence" value="ECO:0007669"/>
    <property type="project" value="TreeGrafter"/>
</dbReference>